<dbReference type="InterPro" id="IPR029055">
    <property type="entry name" value="Ntn_hydrolases_N"/>
</dbReference>
<keyword evidence="2" id="KW-1185">Reference proteome</keyword>
<dbReference type="KEGG" id="fra:Francci3_2906"/>
<accession>Q2J8X8</accession>
<name>Q2J8X8_FRACC</name>
<dbReference type="Gene3D" id="3.60.20.10">
    <property type="entry name" value="Glutamine Phosphoribosylpyrophosphate, subunit 1, domain 1"/>
    <property type="match status" value="1"/>
</dbReference>
<dbReference type="eggNOG" id="COG0638">
    <property type="taxonomic scope" value="Bacteria"/>
</dbReference>
<dbReference type="STRING" id="106370.Francci3_2906"/>
<evidence type="ECO:0008006" key="3">
    <source>
        <dbReference type="Google" id="ProtNLM"/>
    </source>
</evidence>
<dbReference type="Proteomes" id="UP000001937">
    <property type="component" value="Chromosome"/>
</dbReference>
<gene>
    <name evidence="1" type="ordered locus">Francci3_2906</name>
</gene>
<dbReference type="EMBL" id="CP000249">
    <property type="protein sequence ID" value="ABD12264.1"/>
    <property type="molecule type" value="Genomic_DNA"/>
</dbReference>
<sequence length="207" mass="22644">MGYGVRLRGEPVPFRFVTCIVGVQQDGRVVIGGDSAGVAGWSITVRADTKVFRNSEFIMGFTDSFRMGQLLRYSLVPPVPQDWDLDRFMATDFIAVVRDCLRDGGFARNDSGNESGGLFLVGLRGHLYRIDSDYQIGRSADNYYAVGSGDEYACGSLHSTRGLDPKQRVRMALEAAAHHSTGVCPPFHIISSDDISSDDVTTYDASD</sequence>
<dbReference type="AlphaFoldDB" id="Q2J8X8"/>
<dbReference type="SUPFAM" id="SSF56235">
    <property type="entry name" value="N-terminal nucleophile aminohydrolases (Ntn hydrolases)"/>
    <property type="match status" value="1"/>
</dbReference>
<proteinExistence type="predicted"/>
<organism evidence="1 2">
    <name type="scientific">Frankia casuarinae (strain DSM 45818 / CECT 9043 / HFP020203 / CcI3)</name>
    <dbReference type="NCBI Taxonomy" id="106370"/>
    <lineage>
        <taxon>Bacteria</taxon>
        <taxon>Bacillati</taxon>
        <taxon>Actinomycetota</taxon>
        <taxon>Actinomycetes</taxon>
        <taxon>Frankiales</taxon>
        <taxon>Frankiaceae</taxon>
        <taxon>Frankia</taxon>
    </lineage>
</organism>
<evidence type="ECO:0000313" key="1">
    <source>
        <dbReference type="EMBL" id="ABD12264.1"/>
    </source>
</evidence>
<dbReference type="HOGENOM" id="CLU_1431887_0_0_11"/>
<evidence type="ECO:0000313" key="2">
    <source>
        <dbReference type="Proteomes" id="UP000001937"/>
    </source>
</evidence>
<reference evidence="1 2" key="1">
    <citation type="journal article" date="2007" name="Genome Res.">
        <title>Genome characteristics of facultatively symbiotic Frankia sp. strains reflect host range and host plant biogeography.</title>
        <authorList>
            <person name="Normand P."/>
            <person name="Lapierre P."/>
            <person name="Tisa L.S."/>
            <person name="Gogarten J.P."/>
            <person name="Alloisio N."/>
            <person name="Bagnarol E."/>
            <person name="Bassi C.A."/>
            <person name="Berry A.M."/>
            <person name="Bickhart D.M."/>
            <person name="Choisne N."/>
            <person name="Couloux A."/>
            <person name="Cournoyer B."/>
            <person name="Cruveiller S."/>
            <person name="Daubin V."/>
            <person name="Demange N."/>
            <person name="Francino M.P."/>
            <person name="Goltsman E."/>
            <person name="Huang Y."/>
            <person name="Kopp O.R."/>
            <person name="Labarre L."/>
            <person name="Lapidus A."/>
            <person name="Lavire C."/>
            <person name="Marechal J."/>
            <person name="Martinez M."/>
            <person name="Mastronunzio J.E."/>
            <person name="Mullin B.C."/>
            <person name="Niemann J."/>
            <person name="Pujic P."/>
            <person name="Rawnsley T."/>
            <person name="Rouy Z."/>
            <person name="Schenowitz C."/>
            <person name="Sellstedt A."/>
            <person name="Tavares F."/>
            <person name="Tomkins J.P."/>
            <person name="Vallenet D."/>
            <person name="Valverde C."/>
            <person name="Wall L.G."/>
            <person name="Wang Y."/>
            <person name="Medigue C."/>
            <person name="Benson D.R."/>
        </authorList>
    </citation>
    <scope>NUCLEOTIDE SEQUENCE [LARGE SCALE GENOMIC DNA]</scope>
    <source>
        <strain evidence="2">DSM 45818 / CECT 9043 / CcI3</strain>
    </source>
</reference>
<protein>
    <recommendedName>
        <fullName evidence="3">ATP-dependent protease HslVU (ClpYQ), peptidase subunit</fullName>
    </recommendedName>
</protein>